<evidence type="ECO:0000313" key="2">
    <source>
        <dbReference type="EMBL" id="MBA0869638.1"/>
    </source>
</evidence>
<organism evidence="2 3">
    <name type="scientific">Gossypium schwendimanii</name>
    <name type="common">Cotton</name>
    <dbReference type="NCBI Taxonomy" id="34291"/>
    <lineage>
        <taxon>Eukaryota</taxon>
        <taxon>Viridiplantae</taxon>
        <taxon>Streptophyta</taxon>
        <taxon>Embryophyta</taxon>
        <taxon>Tracheophyta</taxon>
        <taxon>Spermatophyta</taxon>
        <taxon>Magnoliopsida</taxon>
        <taxon>eudicotyledons</taxon>
        <taxon>Gunneridae</taxon>
        <taxon>Pentapetalae</taxon>
        <taxon>rosids</taxon>
        <taxon>malvids</taxon>
        <taxon>Malvales</taxon>
        <taxon>Malvaceae</taxon>
        <taxon>Malvoideae</taxon>
        <taxon>Gossypium</taxon>
    </lineage>
</organism>
<sequence>MQKDIMGEYVREFKKLMLQVSDVIDKEALLPFQNGLKSLVKKEVEQKGFQKLSEAMTVAKPIVKLGSSKSKERCEKDHNEDNDGNSLNDNDGNEKP</sequence>
<dbReference type="Proteomes" id="UP000593576">
    <property type="component" value="Unassembled WGS sequence"/>
</dbReference>
<comment type="caution">
    <text evidence="2">The sequence shown here is derived from an EMBL/GenBank/DDBJ whole genome shotgun (WGS) entry which is preliminary data.</text>
</comment>
<dbReference type="OrthoDB" id="992042at2759"/>
<evidence type="ECO:0000313" key="3">
    <source>
        <dbReference type="Proteomes" id="UP000593576"/>
    </source>
</evidence>
<feature type="region of interest" description="Disordered" evidence="1">
    <location>
        <begin position="64"/>
        <end position="96"/>
    </location>
</feature>
<feature type="compositionally biased region" description="Basic and acidic residues" evidence="1">
    <location>
        <begin position="69"/>
        <end position="81"/>
    </location>
</feature>
<evidence type="ECO:0000256" key="1">
    <source>
        <dbReference type="SAM" id="MobiDB-lite"/>
    </source>
</evidence>
<gene>
    <name evidence="2" type="ORF">Goshw_000856</name>
</gene>
<dbReference type="AlphaFoldDB" id="A0A7J9MF84"/>
<proteinExistence type="predicted"/>
<protein>
    <recommendedName>
        <fullName evidence="4">Retrotransposon gag domain-containing protein</fullName>
    </recommendedName>
</protein>
<accession>A0A7J9MF84</accession>
<name>A0A7J9MF84_GOSSC</name>
<keyword evidence="3" id="KW-1185">Reference proteome</keyword>
<evidence type="ECO:0008006" key="4">
    <source>
        <dbReference type="Google" id="ProtNLM"/>
    </source>
</evidence>
<dbReference type="EMBL" id="JABFAF010000011">
    <property type="protein sequence ID" value="MBA0869638.1"/>
    <property type="molecule type" value="Genomic_DNA"/>
</dbReference>
<reference evidence="2 3" key="1">
    <citation type="journal article" date="2019" name="Genome Biol. Evol.">
        <title>Insights into the evolution of the New World diploid cottons (Gossypium, subgenus Houzingenia) based on genome sequencing.</title>
        <authorList>
            <person name="Grover C.E."/>
            <person name="Arick M.A. 2nd"/>
            <person name="Thrash A."/>
            <person name="Conover J.L."/>
            <person name="Sanders W.S."/>
            <person name="Peterson D.G."/>
            <person name="Frelichowski J.E."/>
            <person name="Scheffler J.A."/>
            <person name="Scheffler B.E."/>
            <person name="Wendel J.F."/>
        </authorList>
    </citation>
    <scope>NUCLEOTIDE SEQUENCE [LARGE SCALE GENOMIC DNA]</scope>
    <source>
        <strain evidence="2">1</strain>
        <tissue evidence="2">Leaf</tissue>
    </source>
</reference>